<evidence type="ECO:0000313" key="4">
    <source>
        <dbReference type="Proteomes" id="UP000507470"/>
    </source>
</evidence>
<protein>
    <recommendedName>
        <fullName evidence="2">DUF7789 domain-containing protein</fullName>
    </recommendedName>
</protein>
<proteinExistence type="predicted"/>
<feature type="domain" description="DUF7789" evidence="2">
    <location>
        <begin position="51"/>
        <end position="180"/>
    </location>
</feature>
<evidence type="ECO:0000313" key="3">
    <source>
        <dbReference type="EMBL" id="CAC5422978.1"/>
    </source>
</evidence>
<sequence>MEVDITNLRMDQAAANGSGSASGSRDSIDSSDTYSKYGITNIPKTTVVTPIGQTKTFAGLSAKEWVFLIFTTVNILTAIGLTVYRLVKLVEDGESGTPDFTFIILLLLNSGFCLFYACHGVLRERVYEMYALMAAVLVVMVYCIVEYILNNDSRTTLKLIRLVLICVLAPPNILLAWSVAKHFGYLQFRIVGASEYLQYLYNQASLFSCLLKFDVQVTASIVVLVLRNGTKVKLMEEIILGVGIPYALGWNILGWFVLRKELSKGAIAFAIFGLAKPTYYIYKIVTEYMDIHESIKELGDTIVYSTIAAALLAIFVWIVLMVELYKVYKNFGKGLKERAYDVLATERTSLITGRRIRR</sequence>
<keyword evidence="1" id="KW-0812">Transmembrane</keyword>
<dbReference type="Pfam" id="PF25044">
    <property type="entry name" value="DUF7789"/>
    <property type="match status" value="2"/>
</dbReference>
<feature type="transmembrane region" description="Helical" evidence="1">
    <location>
        <begin position="65"/>
        <end position="87"/>
    </location>
</feature>
<dbReference type="PANTHER" id="PTHR39299">
    <property type="entry name" value="TRANSMEMBRANE PROTEIN"/>
    <property type="match status" value="1"/>
</dbReference>
<feature type="transmembrane region" description="Helical" evidence="1">
    <location>
        <begin position="265"/>
        <end position="282"/>
    </location>
</feature>
<reference evidence="3 4" key="1">
    <citation type="submission" date="2020-06" db="EMBL/GenBank/DDBJ databases">
        <authorList>
            <person name="Li R."/>
            <person name="Bekaert M."/>
        </authorList>
    </citation>
    <scope>NUCLEOTIDE SEQUENCE [LARGE SCALE GENOMIC DNA]</scope>
    <source>
        <strain evidence="4">wild</strain>
    </source>
</reference>
<feature type="transmembrane region" description="Helical" evidence="1">
    <location>
        <begin position="130"/>
        <end position="148"/>
    </location>
</feature>
<feature type="transmembrane region" description="Helical" evidence="1">
    <location>
        <begin position="302"/>
        <end position="325"/>
    </location>
</feature>
<feature type="transmembrane region" description="Helical" evidence="1">
    <location>
        <begin position="200"/>
        <end position="226"/>
    </location>
</feature>
<feature type="transmembrane region" description="Helical" evidence="1">
    <location>
        <begin position="99"/>
        <end position="118"/>
    </location>
</feature>
<name>A0A6J8ER32_MYTCO</name>
<keyword evidence="1" id="KW-1133">Transmembrane helix</keyword>
<dbReference type="Proteomes" id="UP000507470">
    <property type="component" value="Unassembled WGS sequence"/>
</dbReference>
<organism evidence="3 4">
    <name type="scientific">Mytilus coruscus</name>
    <name type="common">Sea mussel</name>
    <dbReference type="NCBI Taxonomy" id="42192"/>
    <lineage>
        <taxon>Eukaryota</taxon>
        <taxon>Metazoa</taxon>
        <taxon>Spiralia</taxon>
        <taxon>Lophotrochozoa</taxon>
        <taxon>Mollusca</taxon>
        <taxon>Bivalvia</taxon>
        <taxon>Autobranchia</taxon>
        <taxon>Pteriomorphia</taxon>
        <taxon>Mytilida</taxon>
        <taxon>Mytiloidea</taxon>
        <taxon>Mytilidae</taxon>
        <taxon>Mytilinae</taxon>
        <taxon>Mytilus</taxon>
    </lineage>
</organism>
<dbReference type="InterPro" id="IPR056691">
    <property type="entry name" value="DUF7789"/>
</dbReference>
<gene>
    <name evidence="3" type="ORF">MCOR_54988</name>
</gene>
<dbReference type="OrthoDB" id="2448307at2759"/>
<dbReference type="EMBL" id="CACVKT020009704">
    <property type="protein sequence ID" value="CAC5422978.1"/>
    <property type="molecule type" value="Genomic_DNA"/>
</dbReference>
<dbReference type="AlphaFoldDB" id="A0A6J8ER32"/>
<dbReference type="PANTHER" id="PTHR39299:SF1">
    <property type="entry name" value="TRANSMEMBRANE PROTEIN"/>
    <property type="match status" value="1"/>
</dbReference>
<evidence type="ECO:0000259" key="2">
    <source>
        <dbReference type="Pfam" id="PF25044"/>
    </source>
</evidence>
<evidence type="ECO:0000256" key="1">
    <source>
        <dbReference type="SAM" id="Phobius"/>
    </source>
</evidence>
<feature type="transmembrane region" description="Helical" evidence="1">
    <location>
        <begin position="160"/>
        <end position="180"/>
    </location>
</feature>
<feature type="transmembrane region" description="Helical" evidence="1">
    <location>
        <begin position="238"/>
        <end position="258"/>
    </location>
</feature>
<accession>A0A6J8ER32</accession>
<keyword evidence="4" id="KW-1185">Reference proteome</keyword>
<feature type="domain" description="DUF7789" evidence="2">
    <location>
        <begin position="191"/>
        <end position="325"/>
    </location>
</feature>
<keyword evidence="1" id="KW-0472">Membrane</keyword>